<sequence>MMIACEVAAPSDGVLPADEAGPELTPCVPTEAAFLRATLEPTPGEPRADLDCAVTAMRGEPGSRVLDLECGGAAARLSVEAEPAPARDGFLPGQAVKIAAIRAPGAAVGAADVWLRVEAADGRLLLAAAVAARVDPPADPGWAAPFAFREAASACMVEETACGEARRGALDLQLSGGAPVRLYDGTSSPAGDEGAFMAYVEAARATLPGSGCPREFVFGLIAAR</sequence>
<name>A0ABS7TZK4_9BACT</name>
<gene>
    <name evidence="1" type="ORF">K7C98_30745</name>
</gene>
<keyword evidence="2" id="KW-1185">Reference proteome</keyword>
<reference evidence="1" key="1">
    <citation type="submission" date="2021-08" db="EMBL/GenBank/DDBJ databases">
        <authorList>
            <person name="Stevens D.C."/>
        </authorList>
    </citation>
    <scope>NUCLEOTIDE SEQUENCE</scope>
    <source>
        <strain evidence="1">DSM 53165</strain>
    </source>
</reference>
<protein>
    <recommendedName>
        <fullName evidence="3">Lipoprotein</fullName>
    </recommendedName>
</protein>
<dbReference type="EMBL" id="JAIRAU010000043">
    <property type="protein sequence ID" value="MBZ5713629.1"/>
    <property type="molecule type" value="Genomic_DNA"/>
</dbReference>
<comment type="caution">
    <text evidence="1">The sequence shown here is derived from an EMBL/GenBank/DDBJ whole genome shotgun (WGS) entry which is preliminary data.</text>
</comment>
<accession>A0ABS7TZK4</accession>
<evidence type="ECO:0000313" key="1">
    <source>
        <dbReference type="EMBL" id="MBZ5713629.1"/>
    </source>
</evidence>
<evidence type="ECO:0000313" key="2">
    <source>
        <dbReference type="Proteomes" id="UP001139031"/>
    </source>
</evidence>
<evidence type="ECO:0008006" key="3">
    <source>
        <dbReference type="Google" id="ProtNLM"/>
    </source>
</evidence>
<organism evidence="1 2">
    <name type="scientific">Nannocystis pusilla</name>
    <dbReference type="NCBI Taxonomy" id="889268"/>
    <lineage>
        <taxon>Bacteria</taxon>
        <taxon>Pseudomonadati</taxon>
        <taxon>Myxococcota</taxon>
        <taxon>Polyangia</taxon>
        <taxon>Nannocystales</taxon>
        <taxon>Nannocystaceae</taxon>
        <taxon>Nannocystis</taxon>
    </lineage>
</organism>
<proteinExistence type="predicted"/>
<dbReference type="Proteomes" id="UP001139031">
    <property type="component" value="Unassembled WGS sequence"/>
</dbReference>